<protein>
    <submittedName>
        <fullName evidence="10">Polyprenol phosphomannose-dependent alpha 1,6 mannosyltransferase MptB</fullName>
    </submittedName>
</protein>
<dbReference type="AlphaFoldDB" id="A0A7H0HV49"/>
<dbReference type="Pfam" id="PF26314">
    <property type="entry name" value="MptA_B_family"/>
    <property type="match status" value="1"/>
</dbReference>
<evidence type="ECO:0000256" key="3">
    <source>
        <dbReference type="ARBA" id="ARBA00022679"/>
    </source>
</evidence>
<evidence type="ECO:0000256" key="4">
    <source>
        <dbReference type="ARBA" id="ARBA00022692"/>
    </source>
</evidence>
<evidence type="ECO:0000313" key="10">
    <source>
        <dbReference type="EMBL" id="QNP64415.1"/>
    </source>
</evidence>
<comment type="subcellular location">
    <subcellularLocation>
        <location evidence="1">Membrane</location>
        <topology evidence="1">Multi-pass membrane protein</topology>
    </subcellularLocation>
</comment>
<feature type="transmembrane region" description="Helical" evidence="9">
    <location>
        <begin position="218"/>
        <end position="235"/>
    </location>
</feature>
<dbReference type="KEGG" id="sgj:IAG43_16875"/>
<dbReference type="Proteomes" id="UP000516230">
    <property type="component" value="Chromosome"/>
</dbReference>
<feature type="compositionally biased region" description="Pro residues" evidence="8">
    <location>
        <begin position="1"/>
        <end position="15"/>
    </location>
</feature>
<dbReference type="EMBL" id="CP060825">
    <property type="protein sequence ID" value="QNP64415.1"/>
    <property type="molecule type" value="Genomic_DNA"/>
</dbReference>
<comment type="similarity">
    <text evidence="7">Belongs to the MptA/B family.</text>
</comment>
<feature type="transmembrane region" description="Helical" evidence="9">
    <location>
        <begin position="421"/>
        <end position="439"/>
    </location>
</feature>
<feature type="transmembrane region" description="Helical" evidence="9">
    <location>
        <begin position="513"/>
        <end position="530"/>
    </location>
</feature>
<feature type="transmembrane region" description="Helical" evidence="9">
    <location>
        <begin position="183"/>
        <end position="206"/>
    </location>
</feature>
<feature type="transmembrane region" description="Helical" evidence="9">
    <location>
        <begin position="94"/>
        <end position="112"/>
    </location>
</feature>
<keyword evidence="6 9" id="KW-0472">Membrane</keyword>
<sequence>MPLPRPSDPTGPPSGAPRSDARRSRLTGLAGSVTLAAGGAAAGALPVGGDFVPGPGWAASGLAAAYFGLVLLVAGWILLGLAVRGPRPPRPRELLTTLALWAAPLLVAPPLFSRDVYSYLAQGAMVDARLDVYAYGPSRLGGPLLAEVAPLWRDTPAPYGPVFLALASAVTGHGPDGPSAAEIAGGALGMRSVALGGVALMTCCLLRLARHCGTDPSAALWLGALNPLVLLHLVGGAHNDAVMIGLLCAGLAAALGGRHLTGTVLITLAALVKAPAALGLLAVVALRARGPGGPPESPRTLRAQWASPVRLVRRGRRVRRGLEVRQALGARSVLGVRRSPQVPPVPRARWTASVVAVAAAVGATTAVTTALTGTGYGWLHALSTPASLGNWALTASLGRLSSAVLTAAGDGPAVLARHAVPAWQLLGLAACAAVIALVWRRHHLLRPVHAVGLGLLAVALLGPAIRPWYVLWGLFLIAAAGPGRALRRLSTGASAVLALTVPPSGFAPGGPQLALAAAGGLLAAAVLWGVHRPALPPARRPLRSTA</sequence>
<keyword evidence="2 10" id="KW-0328">Glycosyltransferase</keyword>
<evidence type="ECO:0000256" key="5">
    <source>
        <dbReference type="ARBA" id="ARBA00022989"/>
    </source>
</evidence>
<feature type="region of interest" description="Disordered" evidence="8">
    <location>
        <begin position="1"/>
        <end position="22"/>
    </location>
</feature>
<evidence type="ECO:0000256" key="2">
    <source>
        <dbReference type="ARBA" id="ARBA00022676"/>
    </source>
</evidence>
<keyword evidence="5 9" id="KW-1133">Transmembrane helix</keyword>
<feature type="transmembrane region" description="Helical" evidence="9">
    <location>
        <begin position="57"/>
        <end position="82"/>
    </location>
</feature>
<organism evidence="10 11">
    <name type="scientific">Streptomyces genisteinicus</name>
    <dbReference type="NCBI Taxonomy" id="2768068"/>
    <lineage>
        <taxon>Bacteria</taxon>
        <taxon>Bacillati</taxon>
        <taxon>Actinomycetota</taxon>
        <taxon>Actinomycetes</taxon>
        <taxon>Kitasatosporales</taxon>
        <taxon>Streptomycetaceae</taxon>
        <taxon>Streptomyces</taxon>
    </lineage>
</organism>
<feature type="transmembrane region" description="Helical" evidence="9">
    <location>
        <begin position="264"/>
        <end position="286"/>
    </location>
</feature>
<feature type="transmembrane region" description="Helical" evidence="9">
    <location>
        <begin position="26"/>
        <end position="45"/>
    </location>
</feature>
<dbReference type="GO" id="GO:0016757">
    <property type="term" value="F:glycosyltransferase activity"/>
    <property type="evidence" value="ECO:0007669"/>
    <property type="project" value="UniProtKB-KW"/>
</dbReference>
<evidence type="ECO:0000256" key="6">
    <source>
        <dbReference type="ARBA" id="ARBA00023136"/>
    </source>
</evidence>
<accession>A0A7H0HV49</accession>
<feature type="transmembrane region" description="Helical" evidence="9">
    <location>
        <begin position="350"/>
        <end position="379"/>
    </location>
</feature>
<dbReference type="GO" id="GO:0016020">
    <property type="term" value="C:membrane"/>
    <property type="evidence" value="ECO:0007669"/>
    <property type="project" value="UniProtKB-SubCell"/>
</dbReference>
<dbReference type="NCBIfam" id="NF038066">
    <property type="entry name" value="MptB"/>
    <property type="match status" value="1"/>
</dbReference>
<name>A0A7H0HV49_9ACTN</name>
<dbReference type="RefSeq" id="WP_187741551.1">
    <property type="nucleotide sequence ID" value="NZ_CP060825.1"/>
</dbReference>
<keyword evidence="4 9" id="KW-0812">Transmembrane</keyword>
<evidence type="ECO:0000256" key="8">
    <source>
        <dbReference type="SAM" id="MobiDB-lite"/>
    </source>
</evidence>
<reference evidence="10 11" key="1">
    <citation type="submission" date="2020-08" db="EMBL/GenBank/DDBJ databases">
        <title>A novel species.</title>
        <authorList>
            <person name="Gao J."/>
        </authorList>
    </citation>
    <scope>NUCLEOTIDE SEQUENCE [LARGE SCALE GENOMIC DNA]</scope>
    <source>
        <strain evidence="10 11">CRPJ-33</strain>
    </source>
</reference>
<dbReference type="InterPro" id="IPR049829">
    <property type="entry name" value="MptA/B-like"/>
</dbReference>
<evidence type="ECO:0000313" key="11">
    <source>
        <dbReference type="Proteomes" id="UP000516230"/>
    </source>
</evidence>
<evidence type="ECO:0000256" key="1">
    <source>
        <dbReference type="ARBA" id="ARBA00004141"/>
    </source>
</evidence>
<proteinExistence type="inferred from homology"/>
<keyword evidence="11" id="KW-1185">Reference proteome</keyword>
<keyword evidence="3 10" id="KW-0808">Transferase</keyword>
<evidence type="ECO:0000256" key="9">
    <source>
        <dbReference type="SAM" id="Phobius"/>
    </source>
</evidence>
<gene>
    <name evidence="10" type="primary">mptB</name>
    <name evidence="10" type="ORF">IAG43_16875</name>
</gene>
<evidence type="ECO:0000256" key="7">
    <source>
        <dbReference type="ARBA" id="ARBA00043987"/>
    </source>
</evidence>
<feature type="transmembrane region" description="Helical" evidence="9">
    <location>
        <begin position="451"/>
        <end position="480"/>
    </location>
</feature>